<reference evidence="1 2" key="1">
    <citation type="submission" date="2024-06" db="EMBL/GenBank/DDBJ databases">
        <title>Sorghum-associated microbial communities from plants grown in Nebraska, USA.</title>
        <authorList>
            <person name="Schachtman D."/>
        </authorList>
    </citation>
    <scope>NUCLEOTIDE SEQUENCE [LARGE SCALE GENOMIC DNA]</scope>
    <source>
        <strain evidence="1 2">1757</strain>
    </source>
</reference>
<dbReference type="RefSeq" id="WP_354549433.1">
    <property type="nucleotide sequence ID" value="NZ_JBEPSD010000001.1"/>
</dbReference>
<evidence type="ECO:0000313" key="2">
    <source>
        <dbReference type="Proteomes" id="UP001549251"/>
    </source>
</evidence>
<protein>
    <submittedName>
        <fullName evidence="1">Uncharacterized protein</fullName>
    </submittedName>
</protein>
<sequence length="73" mass="7780">MKLLHDFLRLRLAGLRTASVRGAAVSPEFSVTVPAPLAKPAGGGVERVAAVPVRREPASFLKAPRHRRLGSGR</sequence>
<comment type="caution">
    <text evidence="1">The sequence shown here is derived from an EMBL/GenBank/DDBJ whole genome shotgun (WGS) entry which is preliminary data.</text>
</comment>
<dbReference type="EMBL" id="JBEPSD010000001">
    <property type="protein sequence ID" value="MET4569646.1"/>
    <property type="molecule type" value="Genomic_DNA"/>
</dbReference>
<organism evidence="1 2">
    <name type="scientific">Rhodanobacter soli</name>
    <dbReference type="NCBI Taxonomy" id="590609"/>
    <lineage>
        <taxon>Bacteria</taxon>
        <taxon>Pseudomonadati</taxon>
        <taxon>Pseudomonadota</taxon>
        <taxon>Gammaproteobacteria</taxon>
        <taxon>Lysobacterales</taxon>
        <taxon>Rhodanobacteraceae</taxon>
        <taxon>Rhodanobacter</taxon>
    </lineage>
</organism>
<evidence type="ECO:0000313" key="1">
    <source>
        <dbReference type="EMBL" id="MET4569646.1"/>
    </source>
</evidence>
<accession>A0ABV2PX76</accession>
<gene>
    <name evidence="1" type="ORF">ABIE04_001973</name>
</gene>
<proteinExistence type="predicted"/>
<name>A0ABV2PX76_9GAMM</name>
<keyword evidence="2" id="KW-1185">Reference proteome</keyword>
<dbReference type="Proteomes" id="UP001549251">
    <property type="component" value="Unassembled WGS sequence"/>
</dbReference>